<evidence type="ECO:0000256" key="1">
    <source>
        <dbReference type="SAM" id="MobiDB-lite"/>
    </source>
</evidence>
<dbReference type="EMBL" id="CP098251">
    <property type="protein sequence ID" value="WAV91911.1"/>
    <property type="molecule type" value="Genomic_DNA"/>
</dbReference>
<name>A0A9E9LCL9_9BURK</name>
<sequence length="136" mass="15519">MENGLLSIPREKKLKPAFVLALLVHVVLVTFLWIGVSWQADTGDMVEAEVWDIKVREAAPLAAGERSELAAPERAEQPVSASEPASPPLLHLRPERKTVNRSGIHDPISLWNRKRDKPKRKRNRRRKLKRNDVPRN</sequence>
<keyword evidence="2" id="KW-0812">Transmembrane</keyword>
<protein>
    <recommendedName>
        <fullName evidence="4">Protein TolA</fullName>
    </recommendedName>
</protein>
<feature type="region of interest" description="Disordered" evidence="1">
    <location>
        <begin position="64"/>
        <end position="136"/>
    </location>
</feature>
<accession>A0A9E9LCL9</accession>
<feature type="compositionally biased region" description="Basic residues" evidence="1">
    <location>
        <begin position="112"/>
        <end position="129"/>
    </location>
</feature>
<feature type="transmembrane region" description="Helical" evidence="2">
    <location>
        <begin position="17"/>
        <end position="36"/>
    </location>
</feature>
<dbReference type="AlphaFoldDB" id="A0A9E9LCL9"/>
<proteinExistence type="predicted"/>
<reference evidence="3" key="1">
    <citation type="journal article" date="2022" name="Front. Microbiol.">
        <title>New perspectives on an old grouping: The genomic and phenotypic variability of Oxalobacter formigenes and the implications for calcium oxalate stone prevention.</title>
        <authorList>
            <person name="Chmiel J.A."/>
            <person name="Carr C."/>
            <person name="Stuivenberg G.A."/>
            <person name="Venema R."/>
            <person name="Chanyi R.M."/>
            <person name="Al K.F."/>
            <person name="Giguere D."/>
            <person name="Say H."/>
            <person name="Akouris P.P."/>
            <person name="Dominguez Romero S.A."/>
            <person name="Kwong A."/>
            <person name="Tai V."/>
            <person name="Koval S.F."/>
            <person name="Razvi H."/>
            <person name="Bjazevic J."/>
            <person name="Burton J.P."/>
        </authorList>
    </citation>
    <scope>NUCLEOTIDE SEQUENCE</scope>
    <source>
        <strain evidence="3">OxK</strain>
    </source>
</reference>
<gene>
    <name evidence="3" type="ORF">NB646_04050</name>
</gene>
<evidence type="ECO:0008006" key="4">
    <source>
        <dbReference type="Google" id="ProtNLM"/>
    </source>
</evidence>
<keyword evidence="2" id="KW-0472">Membrane</keyword>
<dbReference type="RefSeq" id="WP_269316254.1">
    <property type="nucleotide sequence ID" value="NZ_CP098251.1"/>
</dbReference>
<keyword evidence="2" id="KW-1133">Transmembrane helix</keyword>
<evidence type="ECO:0000313" key="3">
    <source>
        <dbReference type="EMBL" id="WAV91911.1"/>
    </source>
</evidence>
<dbReference type="Proteomes" id="UP001164819">
    <property type="component" value="Chromosome"/>
</dbReference>
<evidence type="ECO:0000256" key="2">
    <source>
        <dbReference type="SAM" id="Phobius"/>
    </source>
</evidence>
<organism evidence="3">
    <name type="scientific">Oxalobacter aliiformigenes</name>
    <dbReference type="NCBI Taxonomy" id="2946593"/>
    <lineage>
        <taxon>Bacteria</taxon>
        <taxon>Pseudomonadati</taxon>
        <taxon>Pseudomonadota</taxon>
        <taxon>Betaproteobacteria</taxon>
        <taxon>Burkholderiales</taxon>
        <taxon>Oxalobacteraceae</taxon>
        <taxon>Oxalobacter</taxon>
    </lineage>
</organism>
<feature type="compositionally biased region" description="Basic and acidic residues" evidence="1">
    <location>
        <begin position="65"/>
        <end position="76"/>
    </location>
</feature>